<feature type="non-terminal residue" evidence="14">
    <location>
        <position position="1"/>
    </location>
</feature>
<dbReference type="PRINTS" id="PR00258">
    <property type="entry name" value="SPERACTRCPTR"/>
</dbReference>
<comment type="subcellular location">
    <subcellularLocation>
        <location evidence="1">Membrane</location>
        <topology evidence="1">Single-pass membrane protein</topology>
    </subcellularLocation>
</comment>
<gene>
    <name evidence="14" type="primary">LOC116297296</name>
</gene>
<evidence type="ECO:0000256" key="11">
    <source>
        <dbReference type="SAM" id="Phobius"/>
    </source>
</evidence>
<keyword evidence="3" id="KW-0732">Signal</keyword>
<dbReference type="AlphaFoldDB" id="A0A6P8I8G6"/>
<dbReference type="FunFam" id="3.10.250.10:FF:000016">
    <property type="entry name" value="Scavenger receptor cysteine-rich protein type 12"/>
    <property type="match status" value="1"/>
</dbReference>
<protein>
    <submittedName>
        <fullName evidence="14">Lysyl oxidase homolog 2B-like</fullName>
    </submittedName>
</protein>
<feature type="region of interest" description="Disordered" evidence="10">
    <location>
        <begin position="634"/>
        <end position="691"/>
    </location>
</feature>
<keyword evidence="8" id="KW-0325">Glycoprotein</keyword>
<keyword evidence="7 9" id="KW-1015">Disulfide bond</keyword>
<evidence type="ECO:0000256" key="7">
    <source>
        <dbReference type="ARBA" id="ARBA00023157"/>
    </source>
</evidence>
<evidence type="ECO:0000256" key="5">
    <source>
        <dbReference type="ARBA" id="ARBA00022989"/>
    </source>
</evidence>
<dbReference type="Pfam" id="PF00530">
    <property type="entry name" value="SRCR"/>
    <property type="match status" value="3"/>
</dbReference>
<dbReference type="GeneID" id="116297296"/>
<accession>A0A6P8I8G6</accession>
<feature type="compositionally biased region" description="Polar residues" evidence="10">
    <location>
        <begin position="679"/>
        <end position="691"/>
    </location>
</feature>
<evidence type="ECO:0000256" key="4">
    <source>
        <dbReference type="ARBA" id="ARBA00022737"/>
    </source>
</evidence>
<dbReference type="GO" id="GO:0016020">
    <property type="term" value="C:membrane"/>
    <property type="evidence" value="ECO:0007669"/>
    <property type="project" value="UniProtKB-SubCell"/>
</dbReference>
<dbReference type="InterPro" id="IPR036772">
    <property type="entry name" value="SRCR-like_dom_sf"/>
</dbReference>
<sequence>HNVRLVNGKTPNEGRVEVRYHGTWGTICNDGWKIWDAYVVCHVLNYPKAVAATTASVKGTGPIWLTGLDCLGFEESIDQCRHGGWGNTGGCDHSRDAGVVCGNLTPDEKAIEVRLEGDQNHTGKVEIKYNGTWGVVCNVWWWDIRDADVICKMLGYKAAKHAIGYIEGETPRGRLMTYVECNGREKSIAECAHQGWWSVPLYCSNKDLAGVVCQTNEDPPPVQVRLAGERSVNSGRLEFTYHGQWGTVCKYGWDMKDAEVVCRMLGYPGVQEYKTTNFTPVKGIIWLIYVDCRGRETSIADCSHNGWGNSRCTHSEDVGVTCKMGAVTRTTQVPTTTKPLLTKPLTSVTERPTTNKKQAPTTTKPLLTKPLTSSVTERPTTNKKQRTGEPGCGNFTPKVNCSKEDDAITPYFEIKIINTTWAVLELINDEISTFQVIIQKIDHGSKTAEMKLPTNISSAKNRLDLPRFYITAQMRGNKVTIGDGQNYGGYNNIPLEAGSIYIVYLRVVQKDNKGNMVYSEPRNKYLYTKSKQNQLTAASTGQTLAESKGTKASKWDWNKPLPIIVISVAVFVLTIIIVTVVVSLRITRKKAKKKRDKAMTDKDMYMTIDDAIELKKLEDINTLKSSKKACDSREERTYATLGGTRQRPIPKDGEKDYASLDETTRVPREPDAPKPPTSLYESLNNLNTSTTGEYESLDKVKDEASALSSILKSI</sequence>
<feature type="region of interest" description="Disordered" evidence="10">
    <location>
        <begin position="343"/>
        <end position="391"/>
    </location>
</feature>
<reference evidence="14" key="1">
    <citation type="submission" date="2025-08" db="UniProtKB">
        <authorList>
            <consortium name="RefSeq"/>
        </authorList>
    </citation>
    <scope>IDENTIFICATION</scope>
</reference>
<feature type="domain" description="SRCR" evidence="12">
    <location>
        <begin position="224"/>
        <end position="323"/>
    </location>
</feature>
<feature type="disulfide bond" evidence="9">
    <location>
        <begin position="70"/>
        <end position="80"/>
    </location>
</feature>
<evidence type="ECO:0000313" key="14">
    <source>
        <dbReference type="RefSeq" id="XP_031561367.1"/>
    </source>
</evidence>
<dbReference type="Proteomes" id="UP000515163">
    <property type="component" value="Unplaced"/>
</dbReference>
<dbReference type="PANTHER" id="PTHR48071">
    <property type="entry name" value="SRCR DOMAIN-CONTAINING PROTEIN"/>
    <property type="match status" value="1"/>
</dbReference>
<evidence type="ECO:0000256" key="6">
    <source>
        <dbReference type="ARBA" id="ARBA00023136"/>
    </source>
</evidence>
<evidence type="ECO:0000256" key="2">
    <source>
        <dbReference type="ARBA" id="ARBA00022692"/>
    </source>
</evidence>
<feature type="compositionally biased region" description="Polar residues" evidence="10">
    <location>
        <begin position="350"/>
        <end position="359"/>
    </location>
</feature>
<keyword evidence="4" id="KW-0677">Repeat</keyword>
<comment type="caution">
    <text evidence="9">Lacks conserved residue(s) required for the propagation of feature annotation.</text>
</comment>
<dbReference type="OrthoDB" id="536948at2759"/>
<evidence type="ECO:0000256" key="9">
    <source>
        <dbReference type="PROSITE-ProRule" id="PRU00196"/>
    </source>
</evidence>
<dbReference type="KEGG" id="aten:116297296"/>
<keyword evidence="6 11" id="KW-0472">Membrane</keyword>
<dbReference type="PANTHER" id="PTHR48071:SF18">
    <property type="entry name" value="DELETED IN MALIGNANT BRAIN TUMORS 1 PROTEIN-RELATED"/>
    <property type="match status" value="1"/>
</dbReference>
<evidence type="ECO:0000313" key="13">
    <source>
        <dbReference type="Proteomes" id="UP000515163"/>
    </source>
</evidence>
<organism evidence="13 14">
    <name type="scientific">Actinia tenebrosa</name>
    <name type="common">Australian red waratah sea anemone</name>
    <dbReference type="NCBI Taxonomy" id="6105"/>
    <lineage>
        <taxon>Eukaryota</taxon>
        <taxon>Metazoa</taxon>
        <taxon>Cnidaria</taxon>
        <taxon>Anthozoa</taxon>
        <taxon>Hexacorallia</taxon>
        <taxon>Actiniaria</taxon>
        <taxon>Actiniidae</taxon>
        <taxon>Actinia</taxon>
    </lineage>
</organism>
<dbReference type="InterPro" id="IPR001190">
    <property type="entry name" value="SRCR"/>
</dbReference>
<dbReference type="InParanoid" id="A0A6P8I8G6"/>
<evidence type="ECO:0000256" key="3">
    <source>
        <dbReference type="ARBA" id="ARBA00022729"/>
    </source>
</evidence>
<dbReference type="FunFam" id="3.10.250.10:FF:000011">
    <property type="entry name" value="Scavenger receptor class A member 5"/>
    <property type="match status" value="2"/>
</dbReference>
<evidence type="ECO:0000256" key="10">
    <source>
        <dbReference type="SAM" id="MobiDB-lite"/>
    </source>
</evidence>
<dbReference type="Gene3D" id="3.10.250.10">
    <property type="entry name" value="SRCR-like domain"/>
    <property type="match status" value="3"/>
</dbReference>
<evidence type="ECO:0000256" key="1">
    <source>
        <dbReference type="ARBA" id="ARBA00004167"/>
    </source>
</evidence>
<dbReference type="SMART" id="SM00202">
    <property type="entry name" value="SR"/>
    <property type="match status" value="3"/>
</dbReference>
<keyword evidence="5 11" id="KW-1133">Transmembrane helix</keyword>
<feature type="disulfide bond" evidence="9">
    <location>
        <begin position="181"/>
        <end position="191"/>
    </location>
</feature>
<proteinExistence type="predicted"/>
<feature type="compositionally biased region" description="Low complexity" evidence="10">
    <location>
        <begin position="360"/>
        <end position="372"/>
    </location>
</feature>
<keyword evidence="13" id="KW-1185">Reference proteome</keyword>
<evidence type="ECO:0000259" key="12">
    <source>
        <dbReference type="PROSITE" id="PS50287"/>
    </source>
</evidence>
<dbReference type="SUPFAM" id="SSF56487">
    <property type="entry name" value="SRCR-like"/>
    <property type="match status" value="3"/>
</dbReference>
<feature type="domain" description="SRCR" evidence="12">
    <location>
        <begin position="113"/>
        <end position="214"/>
    </location>
</feature>
<feature type="domain" description="SRCR" evidence="12">
    <location>
        <begin position="3"/>
        <end position="102"/>
    </location>
</feature>
<feature type="compositionally biased region" description="Basic and acidic residues" evidence="10">
    <location>
        <begin position="649"/>
        <end position="672"/>
    </location>
</feature>
<feature type="transmembrane region" description="Helical" evidence="11">
    <location>
        <begin position="561"/>
        <end position="587"/>
    </location>
</feature>
<feature type="disulfide bond" evidence="9">
    <location>
        <begin position="292"/>
        <end position="302"/>
    </location>
</feature>
<evidence type="ECO:0000256" key="8">
    <source>
        <dbReference type="ARBA" id="ARBA00023180"/>
    </source>
</evidence>
<dbReference type="PROSITE" id="PS50287">
    <property type="entry name" value="SRCR_2"/>
    <property type="match status" value="3"/>
</dbReference>
<keyword evidence="2 11" id="KW-0812">Transmembrane</keyword>
<name>A0A6P8I8G6_ACTTE</name>
<dbReference type="RefSeq" id="XP_031561367.1">
    <property type="nucleotide sequence ID" value="XM_031705507.1"/>
</dbReference>